<protein>
    <submittedName>
        <fullName evidence="1">Uncharacterized protein</fullName>
    </submittedName>
</protein>
<organism evidence="1">
    <name type="scientific">Candidatus Methanophagaceae archaeon ANME-1 ERB6</name>
    <dbReference type="NCBI Taxonomy" id="2759912"/>
    <lineage>
        <taxon>Archaea</taxon>
        <taxon>Methanobacteriati</taxon>
        <taxon>Methanobacteriota</taxon>
        <taxon>Stenosarchaea group</taxon>
        <taxon>Methanomicrobia</taxon>
        <taxon>Candidatus Methanophagales</taxon>
        <taxon>Candidatus Methanophagaceae</taxon>
    </lineage>
</organism>
<name>A0A7G9YVI6_9EURY</name>
<sequence length="79" mass="9520">MLKEKQINPRRKVKQNKEIFLKAKFSFYKALSFPKRSFTNNLSLEQKALSKKLVFLVKVFACKKVFCKKEKVLCYEKRR</sequence>
<accession>A0A7G9YVI6</accession>
<proteinExistence type="predicted"/>
<dbReference type="EMBL" id="MT631499">
    <property type="protein sequence ID" value="QNO52020.1"/>
    <property type="molecule type" value="Genomic_DNA"/>
</dbReference>
<dbReference type="AlphaFoldDB" id="A0A7G9YVI6"/>
<evidence type="ECO:0000313" key="1">
    <source>
        <dbReference type="EMBL" id="QNO52020.1"/>
    </source>
</evidence>
<gene>
    <name evidence="1" type="ORF">HGMICNAC_00022</name>
</gene>
<reference evidence="1" key="1">
    <citation type="submission" date="2020-06" db="EMBL/GenBank/DDBJ databases">
        <title>Unique genomic features of the anaerobic methanotrophic archaea.</title>
        <authorList>
            <person name="Chadwick G.L."/>
            <person name="Skennerton C.T."/>
            <person name="Laso-Perez R."/>
            <person name="Leu A.O."/>
            <person name="Speth D.R."/>
            <person name="Yu H."/>
            <person name="Morgan-Lang C."/>
            <person name="Hatzenpichler R."/>
            <person name="Goudeau D."/>
            <person name="Malmstrom R."/>
            <person name="Brazelton W.J."/>
            <person name="Woyke T."/>
            <person name="Hallam S.J."/>
            <person name="Tyson G.W."/>
            <person name="Wegener G."/>
            <person name="Boetius A."/>
            <person name="Orphan V."/>
        </authorList>
    </citation>
    <scope>NUCLEOTIDE SEQUENCE</scope>
</reference>